<organism evidence="2 3">
    <name type="scientific">Stagnihabitans tardus</name>
    <dbReference type="NCBI Taxonomy" id="2699202"/>
    <lineage>
        <taxon>Bacteria</taxon>
        <taxon>Pseudomonadati</taxon>
        <taxon>Pseudomonadota</taxon>
        <taxon>Alphaproteobacteria</taxon>
        <taxon>Rhodobacterales</taxon>
        <taxon>Paracoccaceae</taxon>
        <taxon>Stagnihabitans</taxon>
    </lineage>
</organism>
<dbReference type="SUPFAM" id="SSF46785">
    <property type="entry name" value="Winged helix' DNA-binding domain"/>
    <property type="match status" value="1"/>
</dbReference>
<protein>
    <submittedName>
        <fullName evidence="2">Rrf2 family transcriptional regulator</fullName>
    </submittedName>
</protein>
<dbReference type="Pfam" id="PF02082">
    <property type="entry name" value="Rrf2"/>
    <property type="match status" value="1"/>
</dbReference>
<evidence type="ECO:0000256" key="1">
    <source>
        <dbReference type="ARBA" id="ARBA00023125"/>
    </source>
</evidence>
<dbReference type="InterPro" id="IPR036390">
    <property type="entry name" value="WH_DNA-bd_sf"/>
</dbReference>
<dbReference type="PROSITE" id="PS51197">
    <property type="entry name" value="HTH_RRF2_2"/>
    <property type="match status" value="1"/>
</dbReference>
<dbReference type="PANTHER" id="PTHR33221:SF4">
    <property type="entry name" value="HTH-TYPE TRANSCRIPTIONAL REPRESSOR NSRR"/>
    <property type="match status" value="1"/>
</dbReference>
<dbReference type="EMBL" id="JAABNR010000018">
    <property type="protein sequence ID" value="NBZ89137.1"/>
    <property type="molecule type" value="Genomic_DNA"/>
</dbReference>
<proteinExistence type="predicted"/>
<evidence type="ECO:0000313" key="2">
    <source>
        <dbReference type="EMBL" id="NBZ89137.1"/>
    </source>
</evidence>
<dbReference type="Gene3D" id="1.10.10.10">
    <property type="entry name" value="Winged helix-like DNA-binding domain superfamily/Winged helix DNA-binding domain"/>
    <property type="match status" value="1"/>
</dbReference>
<keyword evidence="3" id="KW-1185">Reference proteome</keyword>
<dbReference type="AlphaFoldDB" id="A0AAE5BWC0"/>
<dbReference type="NCBIfam" id="TIGR00738">
    <property type="entry name" value="rrf2_super"/>
    <property type="match status" value="1"/>
</dbReference>
<dbReference type="RefSeq" id="WP_168775939.1">
    <property type="nucleotide sequence ID" value="NZ_JAABNR010000018.1"/>
</dbReference>
<dbReference type="InterPro" id="IPR036388">
    <property type="entry name" value="WH-like_DNA-bd_sf"/>
</dbReference>
<keyword evidence="1" id="KW-0238">DNA-binding</keyword>
<comment type="caution">
    <text evidence="2">The sequence shown here is derived from an EMBL/GenBank/DDBJ whole genome shotgun (WGS) entry which is preliminary data.</text>
</comment>
<sequence length="159" mass="17190">MRLTSFTDYALRVLIYAAGHEGARVTIEEAASYFAISHAHLKKVVLGLSRAGFLASTKGRHGGFALARPASEINIADVVQATEPDFGLFECFLTGNACRISRPCRLPNLANEALEAFLATLRKYTLADAMVRPEFFTLPAAPSEPLRGPRRGASARQPG</sequence>
<dbReference type="InterPro" id="IPR000944">
    <property type="entry name" value="Tscrpt_reg_Rrf2"/>
</dbReference>
<dbReference type="GO" id="GO:0005829">
    <property type="term" value="C:cytosol"/>
    <property type="evidence" value="ECO:0007669"/>
    <property type="project" value="TreeGrafter"/>
</dbReference>
<dbReference type="GO" id="GO:0003677">
    <property type="term" value="F:DNA binding"/>
    <property type="evidence" value="ECO:0007669"/>
    <property type="project" value="UniProtKB-KW"/>
</dbReference>
<name>A0AAE5BWC0_9RHOB</name>
<evidence type="ECO:0000313" key="3">
    <source>
        <dbReference type="Proteomes" id="UP001193501"/>
    </source>
</evidence>
<accession>A0AAE5BWC0</accession>
<dbReference type="PANTHER" id="PTHR33221">
    <property type="entry name" value="WINGED HELIX-TURN-HELIX TRANSCRIPTIONAL REGULATOR, RRF2 FAMILY"/>
    <property type="match status" value="1"/>
</dbReference>
<reference evidence="2" key="1">
    <citation type="submission" date="2020-01" db="EMBL/GenBank/DDBJ databases">
        <authorList>
            <person name="Chen W.-M."/>
        </authorList>
    </citation>
    <scope>NUCLEOTIDE SEQUENCE</scope>
    <source>
        <strain evidence="2">CYK-10</strain>
    </source>
</reference>
<dbReference type="GO" id="GO:0003700">
    <property type="term" value="F:DNA-binding transcription factor activity"/>
    <property type="evidence" value="ECO:0007669"/>
    <property type="project" value="TreeGrafter"/>
</dbReference>
<gene>
    <name evidence="2" type="ORF">GV832_16230</name>
</gene>
<dbReference type="Proteomes" id="UP001193501">
    <property type="component" value="Unassembled WGS sequence"/>
</dbReference>